<dbReference type="AlphaFoldDB" id="A0A9X3CIV9"/>
<dbReference type="Proteomes" id="UP001155586">
    <property type="component" value="Unassembled WGS sequence"/>
</dbReference>
<dbReference type="EMBL" id="JAKRRX010000273">
    <property type="protein sequence ID" value="MCW8336531.1"/>
    <property type="molecule type" value="Genomic_DNA"/>
</dbReference>
<sequence>INQCSIRLRELNDEINALGRLKTFRILSEKIETCCDDATEHVLLIIDENSLKLIFSEEFSDYSKAISVYNAAEKVTSSHSGINALLISTKNMGQLSEAYPNYLGDCASFIVLLQEAMQR</sequence>
<name>A0A9X3CIV9_9VIBR</name>
<reference evidence="1" key="1">
    <citation type="submission" date="2022-02" db="EMBL/GenBank/DDBJ databases">
        <title>Vibrio sp. nov., a new bacterium isolated from Bohai sea, China.</title>
        <authorList>
            <person name="Yuan Y."/>
        </authorList>
    </citation>
    <scope>NUCLEOTIDE SEQUENCE</scope>
    <source>
        <strain evidence="1">DBSS07</strain>
    </source>
</reference>
<feature type="non-terminal residue" evidence="1">
    <location>
        <position position="1"/>
    </location>
</feature>
<gene>
    <name evidence="1" type="ORF">MD483_22240</name>
</gene>
<proteinExistence type="predicted"/>
<accession>A0A9X3CIV9</accession>
<comment type="caution">
    <text evidence="1">The sequence shown here is derived from an EMBL/GenBank/DDBJ whole genome shotgun (WGS) entry which is preliminary data.</text>
</comment>
<evidence type="ECO:0000313" key="2">
    <source>
        <dbReference type="Proteomes" id="UP001155586"/>
    </source>
</evidence>
<evidence type="ECO:0000313" key="1">
    <source>
        <dbReference type="EMBL" id="MCW8336531.1"/>
    </source>
</evidence>
<keyword evidence="2" id="KW-1185">Reference proteome</keyword>
<protein>
    <submittedName>
        <fullName evidence="1">Uncharacterized protein</fullName>
    </submittedName>
</protein>
<organism evidence="1 2">
    <name type="scientific">Vibrio paucivorans</name>
    <dbReference type="NCBI Taxonomy" id="2829489"/>
    <lineage>
        <taxon>Bacteria</taxon>
        <taxon>Pseudomonadati</taxon>
        <taxon>Pseudomonadota</taxon>
        <taxon>Gammaproteobacteria</taxon>
        <taxon>Vibrionales</taxon>
        <taxon>Vibrionaceae</taxon>
        <taxon>Vibrio</taxon>
    </lineage>
</organism>